<organism evidence="9 10">
    <name type="scientific">Burkholderia cepacia</name>
    <name type="common">Pseudomonas cepacia</name>
    <dbReference type="NCBI Taxonomy" id="292"/>
    <lineage>
        <taxon>Bacteria</taxon>
        <taxon>Pseudomonadati</taxon>
        <taxon>Pseudomonadota</taxon>
        <taxon>Betaproteobacteria</taxon>
        <taxon>Burkholderiales</taxon>
        <taxon>Burkholderiaceae</taxon>
        <taxon>Burkholderia</taxon>
        <taxon>Burkholderia cepacia complex</taxon>
    </lineage>
</organism>
<comment type="subcellular location">
    <subcellularLocation>
        <location evidence="1">Periplasm</location>
    </subcellularLocation>
</comment>
<dbReference type="PATRIC" id="fig|292.27.peg.274"/>
<feature type="signal peptide" evidence="6">
    <location>
        <begin position="1"/>
        <end position="23"/>
    </location>
</feature>
<reference evidence="9 10" key="1">
    <citation type="submission" date="2015-05" db="EMBL/GenBank/DDBJ databases">
        <title>Draft genome of Burkholderia cepacia LK29.</title>
        <authorList>
            <person name="Chan X.Y."/>
        </authorList>
    </citation>
    <scope>NUCLEOTIDE SEQUENCE [LARGE SCALE GENOMIC DNA]</scope>
    <source>
        <strain evidence="9 10">LK29</strain>
    </source>
</reference>
<evidence type="ECO:0000256" key="6">
    <source>
        <dbReference type="SAM" id="SignalP"/>
    </source>
</evidence>
<evidence type="ECO:0000259" key="7">
    <source>
        <dbReference type="Pfam" id="PF00345"/>
    </source>
</evidence>
<dbReference type="Pfam" id="PF02753">
    <property type="entry name" value="PapD_C"/>
    <property type="match status" value="1"/>
</dbReference>
<gene>
    <name evidence="9" type="ORF">VL15_37840</name>
</gene>
<dbReference type="InterPro" id="IPR016148">
    <property type="entry name" value="Pili_assmbl_chaperone_C"/>
</dbReference>
<dbReference type="InterPro" id="IPR036316">
    <property type="entry name" value="Pili_assmbl_chap_C_dom_sf"/>
</dbReference>
<dbReference type="Pfam" id="PF00345">
    <property type="entry name" value="PapD_N"/>
    <property type="match status" value="1"/>
</dbReference>
<comment type="similarity">
    <text evidence="2">Belongs to the periplasmic pilus chaperone family.</text>
</comment>
<dbReference type="InterPro" id="IPR050643">
    <property type="entry name" value="Periplasmic_pilus_chap"/>
</dbReference>
<sequence length="238" mass="25478">MMRRLAVGIIVTASFPWSDSAYASGGVAPGATRLIYVQGAREIPLSVTNTNAVVPYLVKTWITDADGGNSENFLVTPPLFRIETAPSEQTAREVILRVRYIGKPPPTDREVVYYVHVQAIPPEDRSGGGNKLQFAVTSIFKLFIRPAQLAMSSQEAPSALRCTQGAQLTIANPTPYFITLVNLSVGKQAVALQSGAKSVMVAPNSKVDVPLGDARGVVVFQTINDYGAMTPAQICPTT</sequence>
<comment type="caution">
    <text evidence="9">The sequence shown here is derived from an EMBL/GenBank/DDBJ whole genome shotgun (WGS) entry which is preliminary data.</text>
</comment>
<dbReference type="InterPro" id="IPR013783">
    <property type="entry name" value="Ig-like_fold"/>
</dbReference>
<keyword evidence="3 6" id="KW-0732">Signal</keyword>
<evidence type="ECO:0008006" key="11">
    <source>
        <dbReference type="Google" id="ProtNLM"/>
    </source>
</evidence>
<dbReference type="Gene3D" id="2.60.40.10">
    <property type="entry name" value="Immunoglobulins"/>
    <property type="match status" value="2"/>
</dbReference>
<evidence type="ECO:0000256" key="1">
    <source>
        <dbReference type="ARBA" id="ARBA00004418"/>
    </source>
</evidence>
<dbReference type="GO" id="GO:0030288">
    <property type="term" value="C:outer membrane-bounded periplasmic space"/>
    <property type="evidence" value="ECO:0007669"/>
    <property type="project" value="InterPro"/>
</dbReference>
<proteinExistence type="inferred from homology"/>
<evidence type="ECO:0000256" key="4">
    <source>
        <dbReference type="ARBA" id="ARBA00022764"/>
    </source>
</evidence>
<name>A0A0J5YX46_BURCE</name>
<evidence type="ECO:0000256" key="5">
    <source>
        <dbReference type="ARBA" id="ARBA00023186"/>
    </source>
</evidence>
<dbReference type="PANTHER" id="PTHR30251">
    <property type="entry name" value="PILUS ASSEMBLY CHAPERONE"/>
    <property type="match status" value="1"/>
</dbReference>
<dbReference type="EMBL" id="LDWR01000108">
    <property type="protein sequence ID" value="KML41978.1"/>
    <property type="molecule type" value="Genomic_DNA"/>
</dbReference>
<evidence type="ECO:0000313" key="9">
    <source>
        <dbReference type="EMBL" id="KML41978.1"/>
    </source>
</evidence>
<dbReference type="GO" id="GO:0071555">
    <property type="term" value="P:cell wall organization"/>
    <property type="evidence" value="ECO:0007669"/>
    <property type="project" value="InterPro"/>
</dbReference>
<keyword evidence="5" id="KW-0143">Chaperone</keyword>
<dbReference type="InterPro" id="IPR016147">
    <property type="entry name" value="Pili_assmbl_chaperone_N"/>
</dbReference>
<protein>
    <recommendedName>
        <fullName evidence="11">Fimbrial chaperone protein</fullName>
    </recommendedName>
</protein>
<dbReference type="InterPro" id="IPR001829">
    <property type="entry name" value="Pili_assmbl_chaperone_bac"/>
</dbReference>
<feature type="domain" description="Pili assembly chaperone C-terminal" evidence="8">
    <location>
        <begin position="171"/>
        <end position="229"/>
    </location>
</feature>
<dbReference type="PRINTS" id="PR00969">
    <property type="entry name" value="CHAPERONPILI"/>
</dbReference>
<dbReference type="SUPFAM" id="SSF49354">
    <property type="entry name" value="PapD-like"/>
    <property type="match status" value="1"/>
</dbReference>
<evidence type="ECO:0000256" key="3">
    <source>
        <dbReference type="ARBA" id="ARBA00022729"/>
    </source>
</evidence>
<keyword evidence="4" id="KW-0574">Periplasm</keyword>
<evidence type="ECO:0000313" key="10">
    <source>
        <dbReference type="Proteomes" id="UP000036338"/>
    </source>
</evidence>
<evidence type="ECO:0000259" key="8">
    <source>
        <dbReference type="Pfam" id="PF02753"/>
    </source>
</evidence>
<dbReference type="Proteomes" id="UP000036338">
    <property type="component" value="Unassembled WGS sequence"/>
</dbReference>
<evidence type="ECO:0000256" key="2">
    <source>
        <dbReference type="ARBA" id="ARBA00007399"/>
    </source>
</evidence>
<dbReference type="PANTHER" id="PTHR30251:SF0">
    <property type="entry name" value="FIMBRIAL CHAPERONE PROTEIN ELFD-RELATED"/>
    <property type="match status" value="1"/>
</dbReference>
<feature type="chain" id="PRO_5005267702" description="Fimbrial chaperone protein" evidence="6">
    <location>
        <begin position="24"/>
        <end position="238"/>
    </location>
</feature>
<dbReference type="SUPFAM" id="SSF49584">
    <property type="entry name" value="Periplasmic chaperone C-domain"/>
    <property type="match status" value="1"/>
</dbReference>
<dbReference type="InterPro" id="IPR008962">
    <property type="entry name" value="PapD-like_sf"/>
</dbReference>
<dbReference type="AlphaFoldDB" id="A0A0J5YX46"/>
<accession>A0A0J5YX46</accession>
<feature type="domain" description="Pili assembly chaperone N-terminal" evidence="7">
    <location>
        <begin position="26"/>
        <end position="149"/>
    </location>
</feature>